<reference evidence="1 2" key="1">
    <citation type="submission" date="2017-10" db="EMBL/GenBank/DDBJ databases">
        <title>Sequencing the genomes of 1000 actinobacteria strains.</title>
        <authorList>
            <person name="Klenk H.-P."/>
        </authorList>
    </citation>
    <scope>NUCLEOTIDE SEQUENCE [LARGE SCALE GENOMIC DNA]</scope>
    <source>
        <strain evidence="1 2">DSM 46092</strain>
    </source>
</reference>
<name>A0A2A9G2I2_9PSEU</name>
<protein>
    <submittedName>
        <fullName evidence="1">Squalene synthase HpnC</fullName>
    </submittedName>
</protein>
<gene>
    <name evidence="1" type="ORF">ATK36_0401</name>
</gene>
<dbReference type="SFLD" id="SFLDS00005">
    <property type="entry name" value="Isoprenoid_Synthase_Type_I"/>
    <property type="match status" value="1"/>
</dbReference>
<dbReference type="Gene3D" id="1.10.600.10">
    <property type="entry name" value="Farnesyl Diphosphate Synthase"/>
    <property type="match status" value="1"/>
</dbReference>
<dbReference type="SUPFAM" id="SSF48576">
    <property type="entry name" value="Terpenoid synthases"/>
    <property type="match status" value="1"/>
</dbReference>
<sequence>MTRTSPGRHSPEGAGLRAKRHAENFPVALRILPRPLRADLVAVYGVARTVDDLGDEAEGERGAGLEAYRAELSATFAGAEPADPALRALVPAIRGGRVEQAPFRHLIEANLQDQRVKRYADYAGLREYCRLSADPVGRIVLSLLDVRDESAARLSDRICTGLQLVEHWQDVGEDYRNGRIYLPQEDLAAFGVAERELAAAHASPRLKELMRWETDRAAALLGSGAELIGRLSGWGRLAVSGFLAGGLAAVDALRDSRGDVLGRPVRPSRAGVLGWLGWLQVSARTERRSG</sequence>
<dbReference type="InterPro" id="IPR033904">
    <property type="entry name" value="Trans_IPPS_HH"/>
</dbReference>
<organism evidence="1 2">
    <name type="scientific">Amycolatopsis sulphurea</name>
    <dbReference type="NCBI Taxonomy" id="76022"/>
    <lineage>
        <taxon>Bacteria</taxon>
        <taxon>Bacillati</taxon>
        <taxon>Actinomycetota</taxon>
        <taxon>Actinomycetes</taxon>
        <taxon>Pseudonocardiales</taxon>
        <taxon>Pseudonocardiaceae</taxon>
        <taxon>Amycolatopsis</taxon>
    </lineage>
</organism>
<dbReference type="InterPro" id="IPR044843">
    <property type="entry name" value="Trans_IPPS_bact-type"/>
</dbReference>
<dbReference type="SFLD" id="SFLDG01212">
    <property type="entry name" value="Phytoene_synthase_like"/>
    <property type="match status" value="1"/>
</dbReference>
<dbReference type="Proteomes" id="UP000243542">
    <property type="component" value="Unassembled WGS sequence"/>
</dbReference>
<dbReference type="InterPro" id="IPR002060">
    <property type="entry name" value="Squ/phyt_synthse"/>
</dbReference>
<dbReference type="SFLD" id="SFLDG01018">
    <property type="entry name" value="Squalene/Phytoene_Synthase_Lik"/>
    <property type="match status" value="1"/>
</dbReference>
<evidence type="ECO:0000313" key="1">
    <source>
        <dbReference type="EMBL" id="PFG56869.1"/>
    </source>
</evidence>
<dbReference type="RefSeq" id="WP_098509557.1">
    <property type="nucleotide sequence ID" value="NZ_JBIAKZ010000019.1"/>
</dbReference>
<accession>A0A2A9G2I2</accession>
<keyword evidence="2" id="KW-1185">Reference proteome</keyword>
<dbReference type="GO" id="GO:0004311">
    <property type="term" value="F:geranylgeranyl diphosphate synthase activity"/>
    <property type="evidence" value="ECO:0007669"/>
    <property type="project" value="InterPro"/>
</dbReference>
<dbReference type="Pfam" id="PF00494">
    <property type="entry name" value="SQS_PSY"/>
    <property type="match status" value="1"/>
</dbReference>
<comment type="caution">
    <text evidence="1">The sequence shown here is derived from an EMBL/GenBank/DDBJ whole genome shotgun (WGS) entry which is preliminary data.</text>
</comment>
<dbReference type="InterPro" id="IPR017827">
    <property type="entry name" value="HSQ_synthase_HpnC"/>
</dbReference>
<proteinExistence type="predicted"/>
<dbReference type="GO" id="GO:0051996">
    <property type="term" value="F:squalene synthase [NAD(P)H] activity"/>
    <property type="evidence" value="ECO:0007669"/>
    <property type="project" value="InterPro"/>
</dbReference>
<dbReference type="AlphaFoldDB" id="A0A2A9G2I2"/>
<dbReference type="EMBL" id="PDJK01000001">
    <property type="protein sequence ID" value="PFG56869.1"/>
    <property type="molecule type" value="Genomic_DNA"/>
</dbReference>
<dbReference type="GO" id="GO:0016114">
    <property type="term" value="P:terpenoid biosynthetic process"/>
    <property type="evidence" value="ECO:0007669"/>
    <property type="project" value="UniProtKB-ARBA"/>
</dbReference>
<dbReference type="CDD" id="cd00683">
    <property type="entry name" value="Trans_IPPS_HH"/>
    <property type="match status" value="1"/>
</dbReference>
<dbReference type="PANTHER" id="PTHR31480">
    <property type="entry name" value="BIFUNCTIONAL LYCOPENE CYCLASE/PHYTOENE SYNTHASE"/>
    <property type="match status" value="1"/>
</dbReference>
<evidence type="ECO:0000313" key="2">
    <source>
        <dbReference type="Proteomes" id="UP000243542"/>
    </source>
</evidence>
<dbReference type="NCBIfam" id="TIGR03464">
    <property type="entry name" value="HpnC"/>
    <property type="match status" value="1"/>
</dbReference>
<dbReference type="InterPro" id="IPR008949">
    <property type="entry name" value="Isoprenoid_synthase_dom_sf"/>
</dbReference>